<dbReference type="PANTHER" id="PTHR13211:SF0">
    <property type="entry name" value="TELOMERASE CAJAL BODY PROTEIN 1"/>
    <property type="match status" value="1"/>
</dbReference>
<evidence type="ECO:0000313" key="1">
    <source>
        <dbReference type="EMBL" id="CDS12075.1"/>
    </source>
</evidence>
<dbReference type="Pfam" id="PF10282">
    <property type="entry name" value="Lactonase"/>
    <property type="match status" value="1"/>
</dbReference>
<dbReference type="InterPro" id="IPR001680">
    <property type="entry name" value="WD40_rpt"/>
</dbReference>
<dbReference type="Pfam" id="PF00400">
    <property type="entry name" value="WD40"/>
    <property type="match status" value="3"/>
</dbReference>
<dbReference type="InterPro" id="IPR015943">
    <property type="entry name" value="WD40/YVTN_repeat-like_dom_sf"/>
</dbReference>
<reference evidence="1" key="1">
    <citation type="journal article" date="2014" name="Genome Announc.">
        <title>De novo whole-genome sequence and genome annotation of Lichtheimia ramosa.</title>
        <authorList>
            <person name="Linde J."/>
            <person name="Schwartze V."/>
            <person name="Binder U."/>
            <person name="Lass-Florl C."/>
            <person name="Voigt K."/>
            <person name="Horn F."/>
        </authorList>
    </citation>
    <scope>NUCLEOTIDE SEQUENCE</scope>
    <source>
        <strain evidence="1">JMRC FSU:6197</strain>
    </source>
</reference>
<dbReference type="OrthoDB" id="239865at2759"/>
<gene>
    <name evidence="1" type="ORF">LRAMOSA04270</name>
</gene>
<protein>
    <submittedName>
        <fullName evidence="1">Uncharacterized protein</fullName>
    </submittedName>
</protein>
<dbReference type="EMBL" id="LK023357">
    <property type="protein sequence ID" value="CDS12075.1"/>
    <property type="molecule type" value="Genomic_DNA"/>
</dbReference>
<dbReference type="SUPFAM" id="SSF50978">
    <property type="entry name" value="WD40 repeat-like"/>
    <property type="match status" value="1"/>
</dbReference>
<organism evidence="1">
    <name type="scientific">Lichtheimia ramosa</name>
    <dbReference type="NCBI Taxonomy" id="688394"/>
    <lineage>
        <taxon>Eukaryota</taxon>
        <taxon>Fungi</taxon>
        <taxon>Fungi incertae sedis</taxon>
        <taxon>Mucoromycota</taxon>
        <taxon>Mucoromycotina</taxon>
        <taxon>Mucoromycetes</taxon>
        <taxon>Mucorales</taxon>
        <taxon>Lichtheimiaceae</taxon>
        <taxon>Lichtheimia</taxon>
    </lineage>
</organism>
<dbReference type="AlphaFoldDB" id="A0A077WXV0"/>
<sequence length="462" mass="52021">MDDPTPAYNTTSDPPMDDQQVTMVEECTTTVIQEEQQQEQQQQQAYMVYNHNVKDESCRLVATTGAHYNTTVHIILATEASILQHPLKETRPYNDNDYFKNVKWSPDGTCLLSNSNDNTLRLFNTPYDLFDHTQQPQQQVDLRTGFGIHEGESINDFAWFPSMNSQDPATCCFLTSVRDHPMHLWDGCTGQLRASYSVIDHRERFVGPNVISFNPGGTHIYCGYENMIEIFDVQRPGQASSKIPTIPNRKSKQGQKGIISCLDFSVDGLYAAGSYSQSVGIYDETNHELCLKLTGIQGGVTQVRFTPDGNFLFTASRTSNVISCWDIRDTANVLYELPRPGKTSQRITFDIDPNGKTLVSGDQHGNILFYDISNPGNEDQAEDRLLHCLKGHQDITSCATWNPMYPWLLATCSGQRKFDLVDSDSDSDSDDDDDDPQDHVIDNSLCIWQVPGTPEWYSFEAS</sequence>
<accession>A0A077WXV0</accession>
<dbReference type="Gene3D" id="2.130.10.10">
    <property type="entry name" value="YVTN repeat-like/Quinoprotein amine dehydrogenase"/>
    <property type="match status" value="2"/>
</dbReference>
<dbReference type="SMART" id="SM00320">
    <property type="entry name" value="WD40"/>
    <property type="match status" value="7"/>
</dbReference>
<dbReference type="InterPro" id="IPR019405">
    <property type="entry name" value="Lactonase_7-beta_prop"/>
</dbReference>
<dbReference type="PANTHER" id="PTHR13211">
    <property type="entry name" value="TELOMERASE CAJAL BODY PROTEIN 1"/>
    <property type="match status" value="1"/>
</dbReference>
<proteinExistence type="predicted"/>
<name>A0A077WXV0_9FUNG</name>
<dbReference type="InterPro" id="IPR051150">
    <property type="entry name" value="SWT21/TCAB1_mRNA_Telomere"/>
</dbReference>
<dbReference type="InterPro" id="IPR036322">
    <property type="entry name" value="WD40_repeat_dom_sf"/>
</dbReference>